<gene>
    <name evidence="2" type="ORF">HD597_000848</name>
</gene>
<evidence type="ECO:0000256" key="1">
    <source>
        <dbReference type="SAM" id="MobiDB-lite"/>
    </source>
</evidence>
<dbReference type="Proteomes" id="UP001139648">
    <property type="component" value="Unassembled WGS sequence"/>
</dbReference>
<proteinExistence type="predicted"/>
<comment type="caution">
    <text evidence="2">The sequence shown here is derived from an EMBL/GenBank/DDBJ whole genome shotgun (WGS) entry which is preliminary data.</text>
</comment>
<evidence type="ECO:0000313" key="3">
    <source>
        <dbReference type="Proteomes" id="UP001139648"/>
    </source>
</evidence>
<reference evidence="2" key="1">
    <citation type="submission" date="2022-06" db="EMBL/GenBank/DDBJ databases">
        <title>Sequencing the genomes of 1000 actinobacteria strains.</title>
        <authorList>
            <person name="Klenk H.-P."/>
        </authorList>
    </citation>
    <scope>NUCLEOTIDE SEQUENCE</scope>
    <source>
        <strain evidence="2">DSM 46694</strain>
    </source>
</reference>
<dbReference type="RefSeq" id="WP_253740316.1">
    <property type="nucleotide sequence ID" value="NZ_BAABKA010000053.1"/>
</dbReference>
<protein>
    <submittedName>
        <fullName evidence="2">Uncharacterized protein</fullName>
    </submittedName>
</protein>
<accession>A0A9X2JYH6</accession>
<sequence length="482" mass="53930">MSSSEMARLREFQAGWHDCLTRRGNALFELTDAVLCAPTITSLPYLSLEPVFRRSWGSLYDGLAAGSIDAGRVRELLMRSGPADWPLTFAVDASTHPRPYAETSPGREWHHLSGPGGVEGGVPGWAWQHVTQLNLDHNSWVAPMDVTRVATGGPAQTLAAVCQIRALADRLRTAGRAGRKLFVHDAGYDLAVLVYELHGEADVSGEHARWCAGLPVDVHHALCGVHTVSGNDNVEVLVRIRNDRLLYRDPPSRPAGNGGRPGRPRRHGNQFSCARPATWGEPDQQLSVHDEHYGQVTVQAWHGLHPKIDKKDYFADRAEAPILSGTVIRVQVERLPGGRKPTPKPMWLFWSGHGNPDLDRCWRSYLRQFEIEHYLKFLKKVLGWTSMALRHPEQTERWSWTLLAAYTHILLARRLAQDQRYPWGRHHHRRLSPGRVRRDFPRLLITLGPPATPPKPSKAGPGRPKGRTSTPAPRHPALKKAS</sequence>
<feature type="region of interest" description="Disordered" evidence="1">
    <location>
        <begin position="248"/>
        <end position="272"/>
    </location>
</feature>
<organism evidence="2 3">
    <name type="scientific">Nonomuraea thailandensis</name>
    <dbReference type="NCBI Taxonomy" id="1188745"/>
    <lineage>
        <taxon>Bacteria</taxon>
        <taxon>Bacillati</taxon>
        <taxon>Actinomycetota</taxon>
        <taxon>Actinomycetes</taxon>
        <taxon>Streptosporangiales</taxon>
        <taxon>Streptosporangiaceae</taxon>
        <taxon>Nonomuraea</taxon>
    </lineage>
</organism>
<name>A0A9X2JYH6_9ACTN</name>
<dbReference type="EMBL" id="JAMZEB010000001">
    <property type="protein sequence ID" value="MCP2353828.1"/>
    <property type="molecule type" value="Genomic_DNA"/>
</dbReference>
<feature type="region of interest" description="Disordered" evidence="1">
    <location>
        <begin position="445"/>
        <end position="482"/>
    </location>
</feature>
<keyword evidence="3" id="KW-1185">Reference proteome</keyword>
<evidence type="ECO:0000313" key="2">
    <source>
        <dbReference type="EMBL" id="MCP2353828.1"/>
    </source>
</evidence>
<dbReference type="AlphaFoldDB" id="A0A9X2JYH6"/>